<evidence type="ECO:0000313" key="4">
    <source>
        <dbReference type="Proteomes" id="UP000094020"/>
    </source>
</evidence>
<dbReference type="EMBL" id="KI894008">
    <property type="protein sequence ID" value="OCF52361.1"/>
    <property type="molecule type" value="Genomic_DNA"/>
</dbReference>
<keyword evidence="4" id="KW-1185">Reference proteome</keyword>
<reference evidence="3" key="4">
    <citation type="submission" date="2024-02" db="EMBL/GenBank/DDBJ databases">
        <title>Comparative genomics of Cryptococcus and Kwoniella reveals pathogenesis evolution and contrasting modes of karyotype evolution via chromosome fusion or intercentromeric recombination.</title>
        <authorList>
            <person name="Coelho M.A."/>
            <person name="David-Palma M."/>
            <person name="Shea T."/>
            <person name="Bowers K."/>
            <person name="McGinley-Smith S."/>
            <person name="Mohammad A.W."/>
            <person name="Gnirke A."/>
            <person name="Yurkov A.M."/>
            <person name="Nowrousian M."/>
            <person name="Sun S."/>
            <person name="Cuomo C.A."/>
            <person name="Heitman J."/>
        </authorList>
    </citation>
    <scope>NUCLEOTIDE SEQUENCE</scope>
    <source>
        <strain evidence="3">CBS 10737</strain>
    </source>
</reference>
<feature type="region of interest" description="Disordered" evidence="1">
    <location>
        <begin position="55"/>
        <end position="116"/>
    </location>
</feature>
<feature type="compositionally biased region" description="Low complexity" evidence="1">
    <location>
        <begin position="61"/>
        <end position="76"/>
    </location>
</feature>
<dbReference type="GeneID" id="30170019"/>
<evidence type="ECO:0000256" key="1">
    <source>
        <dbReference type="SAM" id="MobiDB-lite"/>
    </source>
</evidence>
<feature type="region of interest" description="Disordered" evidence="1">
    <location>
        <begin position="1"/>
        <end position="32"/>
    </location>
</feature>
<feature type="compositionally biased region" description="Polar residues" evidence="1">
    <location>
        <begin position="186"/>
        <end position="211"/>
    </location>
</feature>
<feature type="compositionally biased region" description="Low complexity" evidence="1">
    <location>
        <begin position="96"/>
        <end position="105"/>
    </location>
</feature>
<organism evidence="2">
    <name type="scientific">Kwoniella pini CBS 10737</name>
    <dbReference type="NCBI Taxonomy" id="1296096"/>
    <lineage>
        <taxon>Eukaryota</taxon>
        <taxon>Fungi</taxon>
        <taxon>Dikarya</taxon>
        <taxon>Basidiomycota</taxon>
        <taxon>Agaricomycotina</taxon>
        <taxon>Tremellomycetes</taxon>
        <taxon>Tremellales</taxon>
        <taxon>Cryptococcaceae</taxon>
        <taxon>Kwoniella</taxon>
    </lineage>
</organism>
<reference evidence="3" key="2">
    <citation type="submission" date="2013-07" db="EMBL/GenBank/DDBJ databases">
        <authorList>
            <consortium name="The Broad Institute Genome Sequencing Platform"/>
            <person name="Cuomo C."/>
            <person name="Litvintseva A."/>
            <person name="Chen Y."/>
            <person name="Heitman J."/>
            <person name="Sun S."/>
            <person name="Springer D."/>
            <person name="Dromer F."/>
            <person name="Young S.K."/>
            <person name="Zeng Q."/>
            <person name="Gargeya S."/>
            <person name="Fitzgerald M."/>
            <person name="Abouelleil A."/>
            <person name="Alvarado L."/>
            <person name="Berlin A.M."/>
            <person name="Chapman S.B."/>
            <person name="Dewar J."/>
            <person name="Goldberg J."/>
            <person name="Griggs A."/>
            <person name="Gujja S."/>
            <person name="Hansen M."/>
            <person name="Howarth C."/>
            <person name="Imamovic A."/>
            <person name="Larimer J."/>
            <person name="McCowan C."/>
            <person name="Murphy C."/>
            <person name="Pearson M."/>
            <person name="Priest M."/>
            <person name="Roberts A."/>
            <person name="Saif S."/>
            <person name="Shea T."/>
            <person name="Sykes S."/>
            <person name="Wortman J."/>
            <person name="Nusbaum C."/>
            <person name="Birren B."/>
        </authorList>
    </citation>
    <scope>NUCLEOTIDE SEQUENCE</scope>
    <source>
        <strain evidence="3">CBS 10737</strain>
    </source>
</reference>
<accession>A0A1B9IAC0</accession>
<dbReference type="OrthoDB" id="2564626at2759"/>
<dbReference type="Proteomes" id="UP000094020">
    <property type="component" value="Chromosome 4"/>
</dbReference>
<dbReference type="RefSeq" id="XP_019013580.1">
    <property type="nucleotide sequence ID" value="XM_019153419.1"/>
</dbReference>
<dbReference type="KEGG" id="kpin:30170019"/>
<feature type="compositionally biased region" description="Polar residues" evidence="1">
    <location>
        <begin position="530"/>
        <end position="592"/>
    </location>
</feature>
<dbReference type="AlphaFoldDB" id="A0A1B9IAC0"/>
<reference evidence="2" key="3">
    <citation type="submission" date="2016-07" db="EMBL/GenBank/DDBJ databases">
        <title>Evolution of pathogenesis and genome organization in the Tremellales.</title>
        <authorList>
            <person name="Cuomo C."/>
            <person name="Litvintseva A."/>
            <person name="Heitman J."/>
            <person name="Chen Y."/>
            <person name="Sun S."/>
            <person name="Springer D."/>
            <person name="Dromer F."/>
            <person name="Young S."/>
            <person name="Zeng Q."/>
            <person name="Chapman S."/>
            <person name="Gujja S."/>
            <person name="Saif S."/>
            <person name="Birren B."/>
        </authorList>
    </citation>
    <scope>NUCLEOTIDE SEQUENCE</scope>
    <source>
        <strain evidence="2">CBS 10737</strain>
    </source>
</reference>
<evidence type="ECO:0000313" key="2">
    <source>
        <dbReference type="EMBL" id="OCF52361.1"/>
    </source>
</evidence>
<evidence type="ECO:0000313" key="3">
    <source>
        <dbReference type="EMBL" id="WWC69405.1"/>
    </source>
</evidence>
<dbReference type="EMBL" id="CP144522">
    <property type="protein sequence ID" value="WWC69405.1"/>
    <property type="molecule type" value="Genomic_DNA"/>
</dbReference>
<feature type="region of interest" description="Disordered" evidence="1">
    <location>
        <begin position="186"/>
        <end position="219"/>
    </location>
</feature>
<protein>
    <submittedName>
        <fullName evidence="2">Uncharacterized protein</fullName>
    </submittedName>
</protein>
<name>A0A1B9IAC0_9TREE</name>
<reference evidence="2" key="1">
    <citation type="submission" date="2013-07" db="EMBL/GenBank/DDBJ databases">
        <title>The Genome Sequence of Cryptococcus pinus CBS10737.</title>
        <authorList>
            <consortium name="The Broad Institute Genome Sequencing Platform"/>
            <person name="Cuomo C."/>
            <person name="Litvintseva A."/>
            <person name="Chen Y."/>
            <person name="Heitman J."/>
            <person name="Sun S."/>
            <person name="Springer D."/>
            <person name="Dromer F."/>
            <person name="Young S.K."/>
            <person name="Zeng Q."/>
            <person name="Gargeya S."/>
            <person name="Fitzgerald M."/>
            <person name="Abouelleil A."/>
            <person name="Alvarado L."/>
            <person name="Berlin A.M."/>
            <person name="Chapman S.B."/>
            <person name="Dewar J."/>
            <person name="Goldberg J."/>
            <person name="Griggs A."/>
            <person name="Gujja S."/>
            <person name="Hansen M."/>
            <person name="Howarth C."/>
            <person name="Imamovic A."/>
            <person name="Larimer J."/>
            <person name="McCowan C."/>
            <person name="Murphy C."/>
            <person name="Pearson M."/>
            <person name="Priest M."/>
            <person name="Roberts A."/>
            <person name="Saif S."/>
            <person name="Shea T."/>
            <person name="Sykes S."/>
            <person name="Wortman J."/>
            <person name="Nusbaum C."/>
            <person name="Birren B."/>
        </authorList>
    </citation>
    <scope>NUCLEOTIDE SEQUENCE [LARGE SCALE GENOMIC DNA]</scope>
    <source>
        <strain evidence="2">CBS 10737</strain>
    </source>
</reference>
<feature type="region of interest" description="Disordered" evidence="1">
    <location>
        <begin position="525"/>
        <end position="651"/>
    </location>
</feature>
<sequence>MQVYDPNRWIQPGSWGPQPSNPWSSASTATSSVSDYLKRLRDSFRSGTANTLQSAANSIMPSSNSTTSTFPTTSTGGPPPPYSAIPVSGQQSIAPTNTTTTTSTNGPPKTENEGFKYGKIVEPDGKTKWELNIDAQKAGINNMKIGETVTTVCTDNSGQPAFTVAISKNESGVTTYDVSRGGVTPSAQSGFTNGPTQSALPTSGTNITGTGPSPLIPRKERMPSFVDFLREDGPQYNLYGQLSGDWSKYPEDTVESSSIGYDQNTRQSINYADWLWKNGGKNETAFNDTRKELENTTNFFQNRYHDTDWNYNRMTGEGKNTLLNRKQARNIARQFLEESSNDPWSSDINWQLSKFNQIDQVVANTTLSNQSITISHSNLPTNENGLGSASSLSYDGSDLGEWIKKQVGEPLIRDPSRFGPDGRPAPLGYSEDQVQFMKDTFNRVQTYGEEICSEAGCDAEDTSNLSSQIGSLLVEDMYQNNMEKPNNEQKDYALRYLLKYGKVMKSLPKELQETYRSLSTGRISLDDLSSLPNTTTTDSNNGSVPTNSTTNDELRNGFNNWLDSRQQQPTSTNDSYGIPSTMQTGHGINPNGQGIGTDKRSAMKGSRNKSVSFNPQVGAVSVPRDQIGRKDVYNQQPGDMGQSDWGSPVIN</sequence>
<gene>
    <name evidence="2" type="ORF">I206_01650</name>
    <name evidence="3" type="ORF">I206_103344</name>
</gene>
<proteinExistence type="predicted"/>